<dbReference type="Proteomes" id="UP000499080">
    <property type="component" value="Unassembled WGS sequence"/>
</dbReference>
<sequence>EGLPTTVEGRPLTSENSKNDNLTYCSNQEQKVPVNSTPQDQVRERAKLQLRESEAVEHLKTSEVTVKNLAINETPKLVCKPKI</sequence>
<comment type="caution">
    <text evidence="2">The sequence shown here is derived from an EMBL/GenBank/DDBJ whole genome shotgun (WGS) entry which is preliminary data.</text>
</comment>
<evidence type="ECO:0000313" key="2">
    <source>
        <dbReference type="EMBL" id="GBM16534.1"/>
    </source>
</evidence>
<protein>
    <submittedName>
        <fullName evidence="2">Uncharacterized protein</fullName>
    </submittedName>
</protein>
<reference evidence="2 3" key="1">
    <citation type="journal article" date="2019" name="Sci. Rep.">
        <title>Orb-weaving spider Araneus ventricosus genome elucidates the spidroin gene catalogue.</title>
        <authorList>
            <person name="Kono N."/>
            <person name="Nakamura H."/>
            <person name="Ohtoshi R."/>
            <person name="Moran D.A.P."/>
            <person name="Shinohara A."/>
            <person name="Yoshida Y."/>
            <person name="Fujiwara M."/>
            <person name="Mori M."/>
            <person name="Tomita M."/>
            <person name="Arakawa K."/>
        </authorList>
    </citation>
    <scope>NUCLEOTIDE SEQUENCE [LARGE SCALE GENOMIC DNA]</scope>
</reference>
<accession>A0A4Y2DKZ0</accession>
<name>A0A4Y2DKZ0_ARAVE</name>
<organism evidence="2 3">
    <name type="scientific">Araneus ventricosus</name>
    <name type="common">Orbweaver spider</name>
    <name type="synonym">Epeira ventricosa</name>
    <dbReference type="NCBI Taxonomy" id="182803"/>
    <lineage>
        <taxon>Eukaryota</taxon>
        <taxon>Metazoa</taxon>
        <taxon>Ecdysozoa</taxon>
        <taxon>Arthropoda</taxon>
        <taxon>Chelicerata</taxon>
        <taxon>Arachnida</taxon>
        <taxon>Araneae</taxon>
        <taxon>Araneomorphae</taxon>
        <taxon>Entelegynae</taxon>
        <taxon>Araneoidea</taxon>
        <taxon>Araneidae</taxon>
        <taxon>Araneus</taxon>
    </lineage>
</organism>
<feature type="compositionally biased region" description="Polar residues" evidence="1">
    <location>
        <begin position="13"/>
        <end position="22"/>
    </location>
</feature>
<evidence type="ECO:0000256" key="1">
    <source>
        <dbReference type="SAM" id="MobiDB-lite"/>
    </source>
</evidence>
<proteinExistence type="predicted"/>
<evidence type="ECO:0000313" key="3">
    <source>
        <dbReference type="Proteomes" id="UP000499080"/>
    </source>
</evidence>
<keyword evidence="3" id="KW-1185">Reference proteome</keyword>
<dbReference type="EMBL" id="BGPR01089749">
    <property type="protein sequence ID" value="GBM16534.1"/>
    <property type="molecule type" value="Genomic_DNA"/>
</dbReference>
<feature type="non-terminal residue" evidence="2">
    <location>
        <position position="1"/>
    </location>
</feature>
<feature type="region of interest" description="Disordered" evidence="1">
    <location>
        <begin position="1"/>
        <end position="22"/>
    </location>
</feature>
<gene>
    <name evidence="2" type="ORF">AVEN_126528-2_1</name>
</gene>
<dbReference type="AlphaFoldDB" id="A0A4Y2DKZ0"/>